<dbReference type="InterPro" id="IPR052016">
    <property type="entry name" value="Bact_Sigma-Reg"/>
</dbReference>
<dbReference type="InterPro" id="IPR036457">
    <property type="entry name" value="PPM-type-like_dom_sf"/>
</dbReference>
<dbReference type="PANTHER" id="PTHR43156">
    <property type="entry name" value="STAGE II SPORULATION PROTEIN E-RELATED"/>
    <property type="match status" value="1"/>
</dbReference>
<keyword evidence="11" id="KW-0464">Manganese</keyword>
<comment type="catalytic activity">
    <reaction evidence="12">
        <text>O-phospho-L-seryl-[protein] + H2O = L-seryl-[protein] + phosphate</text>
        <dbReference type="Rhea" id="RHEA:20629"/>
        <dbReference type="Rhea" id="RHEA-COMP:9863"/>
        <dbReference type="Rhea" id="RHEA-COMP:11604"/>
        <dbReference type="ChEBI" id="CHEBI:15377"/>
        <dbReference type="ChEBI" id="CHEBI:29999"/>
        <dbReference type="ChEBI" id="CHEBI:43474"/>
        <dbReference type="ChEBI" id="CHEBI:83421"/>
        <dbReference type="EC" id="3.1.3.16"/>
    </reaction>
</comment>
<keyword evidence="7" id="KW-0378">Hydrolase</keyword>
<dbReference type="InterPro" id="IPR003018">
    <property type="entry name" value="GAF"/>
</dbReference>
<evidence type="ECO:0000256" key="14">
    <source>
        <dbReference type="ARBA" id="ARBA00075117"/>
    </source>
</evidence>
<dbReference type="SMART" id="SM00331">
    <property type="entry name" value="PP2C_SIG"/>
    <property type="match status" value="1"/>
</dbReference>
<organism evidence="18 19">
    <name type="scientific">Nonomuraea aridisoli</name>
    <dbReference type="NCBI Taxonomy" id="2070368"/>
    <lineage>
        <taxon>Bacteria</taxon>
        <taxon>Bacillati</taxon>
        <taxon>Actinomycetota</taxon>
        <taxon>Actinomycetes</taxon>
        <taxon>Streptosporangiales</taxon>
        <taxon>Streptosporangiaceae</taxon>
        <taxon>Nonomuraea</taxon>
    </lineage>
</organism>
<dbReference type="PROSITE" id="PS50112">
    <property type="entry name" value="PAS"/>
    <property type="match status" value="1"/>
</dbReference>
<keyword evidence="5" id="KW-0547">Nucleotide-binding</keyword>
<evidence type="ECO:0000256" key="9">
    <source>
        <dbReference type="ARBA" id="ARBA00022842"/>
    </source>
</evidence>
<dbReference type="InterPro" id="IPR001932">
    <property type="entry name" value="PPM-type_phosphatase-like_dom"/>
</dbReference>
<feature type="region of interest" description="Disordered" evidence="16">
    <location>
        <begin position="20"/>
        <end position="55"/>
    </location>
</feature>
<evidence type="ECO:0000256" key="11">
    <source>
        <dbReference type="ARBA" id="ARBA00023211"/>
    </source>
</evidence>
<keyword evidence="2" id="KW-0597">Phosphoprotein</keyword>
<dbReference type="InterPro" id="IPR000014">
    <property type="entry name" value="PAS"/>
</dbReference>
<feature type="domain" description="PAS" evidence="17">
    <location>
        <begin position="77"/>
        <end position="147"/>
    </location>
</feature>
<evidence type="ECO:0000313" key="18">
    <source>
        <dbReference type="EMBL" id="PZG13507.1"/>
    </source>
</evidence>
<dbReference type="GO" id="GO:0005524">
    <property type="term" value="F:ATP binding"/>
    <property type="evidence" value="ECO:0007669"/>
    <property type="project" value="UniProtKB-KW"/>
</dbReference>
<dbReference type="SMART" id="SM00086">
    <property type="entry name" value="PAC"/>
    <property type="match status" value="1"/>
</dbReference>
<keyword evidence="6" id="KW-0418">Kinase</keyword>
<evidence type="ECO:0000256" key="6">
    <source>
        <dbReference type="ARBA" id="ARBA00022777"/>
    </source>
</evidence>
<dbReference type="GO" id="GO:0016301">
    <property type="term" value="F:kinase activity"/>
    <property type="evidence" value="ECO:0007669"/>
    <property type="project" value="UniProtKB-KW"/>
</dbReference>
<reference evidence="18 19" key="1">
    <citation type="submission" date="2018-01" db="EMBL/GenBank/DDBJ databases">
        <title>Draft genome sequence of Nonomuraea sp. KC333.</title>
        <authorList>
            <person name="Sahin N."/>
            <person name="Saygin H."/>
            <person name="Ay H."/>
        </authorList>
    </citation>
    <scope>NUCLEOTIDE SEQUENCE [LARGE SCALE GENOMIC DNA]</scope>
    <source>
        <strain evidence="18 19">KC333</strain>
    </source>
</reference>
<evidence type="ECO:0000256" key="13">
    <source>
        <dbReference type="ARBA" id="ARBA00056274"/>
    </source>
</evidence>
<dbReference type="InterPro" id="IPR035965">
    <property type="entry name" value="PAS-like_dom_sf"/>
</dbReference>
<evidence type="ECO:0000256" key="12">
    <source>
        <dbReference type="ARBA" id="ARBA00047761"/>
    </source>
</evidence>
<sequence length="608" mass="66432">MSPQVNGSSCRQVLVPRTVVVPASGRTEKEQDRPYGAEDQAAPAEKSARSPSRRRARWAAYDPGLVCEVSAEDQQRFLQRYRNLVRLQSEAVWVTDSTGAVSEPSVGWQRLTGQSWEEHRGHGWLSAVHPDDRASAKKIWVAAVERQSELDQVYRLRRPNGDYRHVRVRGIPIVDGGEIVEWVGTIADIEQEWQERRHRLWLDQVAAATVNLADLEEVLRALADVIVPNLADGCGIYVLPEIDDQPVSLPLVAVLMAGIVPEGAKAPARQEVFDADSDFVTAVKIRRPVHRTFPKGSPPPGSVPPAVNGEPEVNSFALVPLVVDGAVAAVVHAVVVGDREPLSAADIELLGRMLDHARPHLSNAMRFQRTQRVALALQKYLLPDPPRVPGLEITARYCASATAAEIGGDWYDSFVLPDGSMVLAIGDVAGHDLTAAVTMSQVRNALRGLAIDRREPPGDILRRLNVATEILYPEDTGTCVLARLEEQDDRAWQLHYSVAGHPPPLLVTHDGAAHYLEEAVNPVLGVGYDMPRASSVAMLPPGSTLLLYTDGLVEVPGEHLDAGLERLRRAAADLARASLDAFCDELLCRLPMARKDDIAVIAVRLPDT</sequence>
<evidence type="ECO:0000256" key="4">
    <source>
        <dbReference type="ARBA" id="ARBA00022723"/>
    </source>
</evidence>
<evidence type="ECO:0000313" key="19">
    <source>
        <dbReference type="Proteomes" id="UP000249304"/>
    </source>
</evidence>
<keyword evidence="3" id="KW-0808">Transferase</keyword>
<dbReference type="InterPro" id="IPR001610">
    <property type="entry name" value="PAC"/>
</dbReference>
<feature type="compositionally biased region" description="Basic and acidic residues" evidence="16">
    <location>
        <begin position="26"/>
        <end position="36"/>
    </location>
</feature>
<dbReference type="GO" id="GO:0046872">
    <property type="term" value="F:metal ion binding"/>
    <property type="evidence" value="ECO:0007669"/>
    <property type="project" value="UniProtKB-KW"/>
</dbReference>
<dbReference type="RefSeq" id="WP_111182311.1">
    <property type="nucleotide sequence ID" value="NZ_POUD01000154.1"/>
</dbReference>
<dbReference type="EMBL" id="POUD01000154">
    <property type="protein sequence ID" value="PZG13507.1"/>
    <property type="molecule type" value="Genomic_DNA"/>
</dbReference>
<gene>
    <name evidence="18" type="ORF">C1J01_29820</name>
</gene>
<dbReference type="GO" id="GO:0004722">
    <property type="term" value="F:protein serine/threonine phosphatase activity"/>
    <property type="evidence" value="ECO:0007669"/>
    <property type="project" value="UniProtKB-EC"/>
</dbReference>
<dbReference type="Pfam" id="PF07228">
    <property type="entry name" value="SpoIIE"/>
    <property type="match status" value="1"/>
</dbReference>
<keyword evidence="8" id="KW-0067">ATP-binding</keyword>
<dbReference type="AlphaFoldDB" id="A0A2W2EVV1"/>
<evidence type="ECO:0000259" key="17">
    <source>
        <dbReference type="PROSITE" id="PS50112"/>
    </source>
</evidence>
<dbReference type="EC" id="3.1.3.16" evidence="1"/>
<dbReference type="NCBIfam" id="TIGR00229">
    <property type="entry name" value="sensory_box"/>
    <property type="match status" value="1"/>
</dbReference>
<dbReference type="CDD" id="cd00130">
    <property type="entry name" value="PAS"/>
    <property type="match status" value="1"/>
</dbReference>
<evidence type="ECO:0000256" key="5">
    <source>
        <dbReference type="ARBA" id="ARBA00022741"/>
    </source>
</evidence>
<dbReference type="Gene3D" id="3.30.450.40">
    <property type="match status" value="1"/>
</dbReference>
<dbReference type="SMART" id="SM00091">
    <property type="entry name" value="PAS"/>
    <property type="match status" value="1"/>
</dbReference>
<evidence type="ECO:0000256" key="2">
    <source>
        <dbReference type="ARBA" id="ARBA00022553"/>
    </source>
</evidence>
<dbReference type="Pfam" id="PF08447">
    <property type="entry name" value="PAS_3"/>
    <property type="match status" value="1"/>
</dbReference>
<evidence type="ECO:0000256" key="1">
    <source>
        <dbReference type="ARBA" id="ARBA00013081"/>
    </source>
</evidence>
<keyword evidence="9" id="KW-0460">Magnesium</keyword>
<dbReference type="Pfam" id="PF13185">
    <property type="entry name" value="GAF_2"/>
    <property type="match status" value="1"/>
</dbReference>
<keyword evidence="19" id="KW-1185">Reference proteome</keyword>
<dbReference type="InterPro" id="IPR029016">
    <property type="entry name" value="GAF-like_dom_sf"/>
</dbReference>
<dbReference type="PANTHER" id="PTHR43156:SF2">
    <property type="entry name" value="STAGE II SPORULATION PROTEIN E"/>
    <property type="match status" value="1"/>
</dbReference>
<evidence type="ECO:0000256" key="16">
    <source>
        <dbReference type="SAM" id="MobiDB-lite"/>
    </source>
</evidence>
<evidence type="ECO:0000256" key="8">
    <source>
        <dbReference type="ARBA" id="ARBA00022840"/>
    </source>
</evidence>
<protein>
    <recommendedName>
        <fullName evidence="1">protein-serine/threonine phosphatase</fullName>
        <ecNumber evidence="1">3.1.3.16</ecNumber>
    </recommendedName>
    <alternativeName>
        <fullName evidence="15">Protein-serine/threonine phosphatase</fullName>
    </alternativeName>
    <alternativeName>
        <fullName evidence="14">Serine/threonine-protein kinase</fullName>
    </alternativeName>
</protein>
<dbReference type="SUPFAM" id="SSF55785">
    <property type="entry name" value="PYP-like sensor domain (PAS domain)"/>
    <property type="match status" value="1"/>
</dbReference>
<evidence type="ECO:0000256" key="7">
    <source>
        <dbReference type="ARBA" id="ARBA00022801"/>
    </source>
</evidence>
<evidence type="ECO:0000256" key="10">
    <source>
        <dbReference type="ARBA" id="ARBA00022912"/>
    </source>
</evidence>
<comment type="caution">
    <text evidence="18">The sequence shown here is derived from an EMBL/GenBank/DDBJ whole genome shotgun (WGS) entry which is preliminary data.</text>
</comment>
<dbReference type="InterPro" id="IPR013655">
    <property type="entry name" value="PAS_fold_3"/>
</dbReference>
<evidence type="ECO:0000256" key="15">
    <source>
        <dbReference type="ARBA" id="ARBA00081350"/>
    </source>
</evidence>
<evidence type="ECO:0000256" key="3">
    <source>
        <dbReference type="ARBA" id="ARBA00022679"/>
    </source>
</evidence>
<keyword evidence="4" id="KW-0479">Metal-binding</keyword>
<dbReference type="SUPFAM" id="SSF55781">
    <property type="entry name" value="GAF domain-like"/>
    <property type="match status" value="1"/>
</dbReference>
<accession>A0A2W2EVV1</accession>
<dbReference type="FunFam" id="3.60.40.10:FF:000005">
    <property type="entry name" value="Serine/threonine protein phosphatase"/>
    <property type="match status" value="1"/>
</dbReference>
<dbReference type="Proteomes" id="UP000249304">
    <property type="component" value="Unassembled WGS sequence"/>
</dbReference>
<comment type="function">
    <text evidence="13">Primarily acts as an independent SigF regulator that is sensitive to the osmosensory signal, mediating the cross talk of PknD with the SigF regulon. Possesses both phosphatase and kinase activities. The kinase domain functions as a classic anti-sigma factor-like kinase to phosphorylate the anti-anti-sigma factor domain at the canonical regulatory site, and the phosphatase domain antagonizes this activity.</text>
</comment>
<name>A0A2W2EVV1_9ACTN</name>
<proteinExistence type="predicted"/>
<dbReference type="OrthoDB" id="118142at2"/>
<dbReference type="Gene3D" id="3.60.40.10">
    <property type="entry name" value="PPM-type phosphatase domain"/>
    <property type="match status" value="1"/>
</dbReference>
<keyword evidence="10" id="KW-0904">Protein phosphatase</keyword>
<dbReference type="Gene3D" id="3.30.450.20">
    <property type="entry name" value="PAS domain"/>
    <property type="match status" value="1"/>
</dbReference>
<dbReference type="SUPFAM" id="SSF81606">
    <property type="entry name" value="PP2C-like"/>
    <property type="match status" value="1"/>
</dbReference>